<gene>
    <name evidence="1" type="ORF">IPV69_00700</name>
</gene>
<proteinExistence type="predicted"/>
<organism evidence="1 2">
    <name type="scientific">Humisphaera borealis</name>
    <dbReference type="NCBI Taxonomy" id="2807512"/>
    <lineage>
        <taxon>Bacteria</taxon>
        <taxon>Pseudomonadati</taxon>
        <taxon>Planctomycetota</taxon>
        <taxon>Phycisphaerae</taxon>
        <taxon>Tepidisphaerales</taxon>
        <taxon>Tepidisphaeraceae</taxon>
        <taxon>Humisphaera</taxon>
    </lineage>
</organism>
<evidence type="ECO:0000313" key="2">
    <source>
        <dbReference type="Proteomes" id="UP000593765"/>
    </source>
</evidence>
<name>A0A7M2WX51_9BACT</name>
<sequence length="151" mass="16971">MHSDDVTKSAIAKYVGPSVIADLLKCPSDEGRRTNMWGSDPPYKCSYTLNCFVSGWQTGTFTVDRTASLMQLKNPSEKILIVEEDERSLNDGGFWGRGDYLAIRHDRQRVLPDTFQAANMERRGNASFCDGHAEYITRGYAHDPVTYEPGK</sequence>
<keyword evidence="2" id="KW-1185">Reference proteome</keyword>
<evidence type="ECO:0000313" key="1">
    <source>
        <dbReference type="EMBL" id="QOV89924.1"/>
    </source>
</evidence>
<dbReference type="Proteomes" id="UP000593765">
    <property type="component" value="Chromosome"/>
</dbReference>
<dbReference type="AlphaFoldDB" id="A0A7M2WX51"/>
<protein>
    <submittedName>
        <fullName evidence="1">Uncharacterized protein</fullName>
    </submittedName>
</protein>
<accession>A0A7M2WX51</accession>
<reference evidence="1 2" key="1">
    <citation type="submission" date="2020-10" db="EMBL/GenBank/DDBJ databases">
        <title>Wide distribution of Phycisphaera-like planctomycetes from WD2101 soil group in peatlands and genome analysis of the first cultivated representative.</title>
        <authorList>
            <person name="Dedysh S.N."/>
            <person name="Beletsky A.V."/>
            <person name="Ivanova A."/>
            <person name="Kulichevskaya I.S."/>
            <person name="Suzina N.E."/>
            <person name="Philippov D.A."/>
            <person name="Rakitin A.L."/>
            <person name="Mardanov A.V."/>
            <person name="Ravin N.V."/>
        </authorList>
    </citation>
    <scope>NUCLEOTIDE SEQUENCE [LARGE SCALE GENOMIC DNA]</scope>
    <source>
        <strain evidence="1 2">M1803</strain>
    </source>
</reference>
<dbReference type="EMBL" id="CP063458">
    <property type="protein sequence ID" value="QOV89924.1"/>
    <property type="molecule type" value="Genomic_DNA"/>
</dbReference>
<dbReference type="KEGG" id="hbs:IPV69_00700"/>
<dbReference type="RefSeq" id="WP_206292987.1">
    <property type="nucleotide sequence ID" value="NZ_CP063458.1"/>
</dbReference>